<evidence type="ECO:0000256" key="2">
    <source>
        <dbReference type="SAM" id="Phobius"/>
    </source>
</evidence>
<sequence length="357" mass="38954">MAKEADSTGGEIMLFGVRVVVDSLRKSVSLNNLSQYEHCLDSSSSNDVAPPPPAGGVSRERKRELTVDLVLPLLHFFVASPMKSGLCVFGLIPNLRTPKLPTQFYMALLYTVTTLTLTLQSVYYGHIYHRLKSKRQCNKDVMPHQVEVGGEYNVHQNGGVEKQNGNYGHTPISSANQSGATMSSPIPLPGIPRSHSAGQDSFYTSARSLSTSHTPTRRSFAAPWRPSTTVDVEDPIEEPLLGGSLPTRLMHPSKPKNLLCIVPAIIFIVGTLNFTRRDTRLSLAVELPNRKLLQVNGQQKITSGVGEGIGTYMGWAMAVIYMGGRLPQICLNMLQFAAASKFILSAVQEKPPPSLDI</sequence>
<reference evidence="3" key="2">
    <citation type="submission" date="2021-03" db="UniProtKB">
        <authorList>
            <consortium name="EnsemblPlants"/>
        </authorList>
    </citation>
    <scope>IDENTIFICATION</scope>
</reference>
<accession>A0A803N911</accession>
<keyword evidence="2" id="KW-0812">Transmembrane</keyword>
<dbReference type="OMA" id="CEESTGL"/>
<dbReference type="GO" id="GO:0016020">
    <property type="term" value="C:membrane"/>
    <property type="evidence" value="ECO:0007669"/>
    <property type="project" value="TreeGrafter"/>
</dbReference>
<keyword evidence="2" id="KW-1133">Transmembrane helix</keyword>
<feature type="region of interest" description="Disordered" evidence="1">
    <location>
        <begin position="168"/>
        <end position="187"/>
    </location>
</feature>
<reference evidence="3" key="1">
    <citation type="journal article" date="2017" name="Nature">
        <title>The genome of Chenopodium quinoa.</title>
        <authorList>
            <person name="Jarvis D.E."/>
            <person name="Ho Y.S."/>
            <person name="Lightfoot D.J."/>
            <person name="Schmoeckel S.M."/>
            <person name="Li B."/>
            <person name="Borm T.J.A."/>
            <person name="Ohyanagi H."/>
            <person name="Mineta K."/>
            <person name="Michell C.T."/>
            <person name="Saber N."/>
            <person name="Kharbatia N.M."/>
            <person name="Rupper R.R."/>
            <person name="Sharp A.R."/>
            <person name="Dally N."/>
            <person name="Boughton B.A."/>
            <person name="Woo Y.H."/>
            <person name="Gao G."/>
            <person name="Schijlen E.G.W.M."/>
            <person name="Guo X."/>
            <person name="Momin A.A."/>
            <person name="Negrao S."/>
            <person name="Al-Babili S."/>
            <person name="Gehring C."/>
            <person name="Roessner U."/>
            <person name="Jung C."/>
            <person name="Murphy K."/>
            <person name="Arold S.T."/>
            <person name="Gojobori T."/>
            <person name="van der Linden C.G."/>
            <person name="van Loo E.N."/>
            <person name="Jellen E.N."/>
            <person name="Maughan P.J."/>
            <person name="Tester M."/>
        </authorList>
    </citation>
    <scope>NUCLEOTIDE SEQUENCE [LARGE SCALE GENOMIC DNA]</scope>
    <source>
        <strain evidence="3">cv. PI 614886</strain>
    </source>
</reference>
<dbReference type="PANTHER" id="PTHR16201">
    <property type="entry name" value="SEVEN TRANSMEMBRANE PROTEIN 1-RELATED"/>
    <property type="match status" value="1"/>
</dbReference>
<feature type="region of interest" description="Disordered" evidence="1">
    <location>
        <begin position="40"/>
        <end position="61"/>
    </location>
</feature>
<evidence type="ECO:0000256" key="1">
    <source>
        <dbReference type="SAM" id="MobiDB-lite"/>
    </source>
</evidence>
<dbReference type="InterPro" id="IPR051415">
    <property type="entry name" value="LAAT-1"/>
</dbReference>
<evidence type="ECO:0000313" key="4">
    <source>
        <dbReference type="Proteomes" id="UP000596660"/>
    </source>
</evidence>
<feature type="transmembrane region" description="Helical" evidence="2">
    <location>
        <begin position="104"/>
        <end position="125"/>
    </location>
</feature>
<dbReference type="Proteomes" id="UP000596660">
    <property type="component" value="Unplaced"/>
</dbReference>
<proteinExistence type="predicted"/>
<protein>
    <submittedName>
        <fullName evidence="3">Uncharacterized protein</fullName>
    </submittedName>
</protein>
<evidence type="ECO:0000313" key="3">
    <source>
        <dbReference type="EnsemblPlants" id="AUR62042362-RA:cds"/>
    </source>
</evidence>
<name>A0A803N911_CHEQI</name>
<keyword evidence="4" id="KW-1185">Reference proteome</keyword>
<feature type="transmembrane region" description="Helical" evidence="2">
    <location>
        <begin position="258"/>
        <end position="275"/>
    </location>
</feature>
<dbReference type="AlphaFoldDB" id="A0A803N911"/>
<feature type="compositionally biased region" description="Polar residues" evidence="1">
    <location>
        <begin position="168"/>
        <end position="184"/>
    </location>
</feature>
<dbReference type="Gramene" id="AUR62042362-RA">
    <property type="protein sequence ID" value="AUR62042362-RA:cds"/>
    <property type="gene ID" value="AUR62042362"/>
</dbReference>
<feature type="transmembrane region" description="Helical" evidence="2">
    <location>
        <begin position="69"/>
        <end position="92"/>
    </location>
</feature>
<organism evidence="3 4">
    <name type="scientific">Chenopodium quinoa</name>
    <name type="common">Quinoa</name>
    <dbReference type="NCBI Taxonomy" id="63459"/>
    <lineage>
        <taxon>Eukaryota</taxon>
        <taxon>Viridiplantae</taxon>
        <taxon>Streptophyta</taxon>
        <taxon>Embryophyta</taxon>
        <taxon>Tracheophyta</taxon>
        <taxon>Spermatophyta</taxon>
        <taxon>Magnoliopsida</taxon>
        <taxon>eudicotyledons</taxon>
        <taxon>Gunneridae</taxon>
        <taxon>Pentapetalae</taxon>
        <taxon>Caryophyllales</taxon>
        <taxon>Chenopodiaceae</taxon>
        <taxon>Chenopodioideae</taxon>
        <taxon>Atripliceae</taxon>
        <taxon>Chenopodium</taxon>
    </lineage>
</organism>
<dbReference type="EnsemblPlants" id="AUR62042362-RA">
    <property type="protein sequence ID" value="AUR62042362-RA:cds"/>
    <property type="gene ID" value="AUR62042362"/>
</dbReference>
<keyword evidence="2" id="KW-0472">Membrane</keyword>
<dbReference type="PANTHER" id="PTHR16201:SF44">
    <property type="entry name" value="SEVEN TRANSMEMBRANE PROTEIN 1"/>
    <property type="match status" value="1"/>
</dbReference>